<name>A0A1E3JZF1_9TREE</name>
<comment type="caution">
    <text evidence="7">The sequence shown here is derived from an EMBL/GenBank/DDBJ whole genome shotgun (WGS) entry which is preliminary data.</text>
</comment>
<comment type="subcellular location">
    <subcellularLocation>
        <location evidence="1 4">Nucleus</location>
        <location evidence="1 4">Nucleolus</location>
    </subcellularLocation>
</comment>
<dbReference type="GeneID" id="30191187"/>
<dbReference type="PANTHER" id="PTHR12728">
    <property type="entry name" value="BRIX DOMAIN CONTAINING PROTEIN"/>
    <property type="match status" value="1"/>
</dbReference>
<protein>
    <recommendedName>
        <fullName evidence="4">Ribosome production factor 2 homolog</fullName>
    </recommendedName>
    <alternativeName>
        <fullName evidence="4">Ribosome biogenesis protein RPF2 homolog</fullName>
    </alternativeName>
</protein>
<gene>
    <name evidence="7" type="ORF">L198_01974</name>
</gene>
<evidence type="ECO:0000256" key="4">
    <source>
        <dbReference type="RuleBase" id="RU367086"/>
    </source>
</evidence>
<feature type="domain" description="Brix" evidence="6">
    <location>
        <begin position="30"/>
        <end position="241"/>
    </location>
</feature>
<sequence>MSMLRTVKPKNARVKRALEKREPQVIENEKTAIFVRGQATSDMVRNTMKELYALKRPQAINFSRKNDIHPFEDPASLEFFAGKNDASLFVTGMHSKKRPNNLVFTRMFDGRVLDMIELGVDGFKSMDDFPTLKSSLGVRPMMVFHSDLFDTHPTYQHLKSQFLDFYNGHPVSEAPLLTTLEHVISITAGPVSDETPLPKVHFRVYTTKLLASGTKVPRIQLTEMGPSIDFCVRRVQEADEEMMKHAMKRPKLAKTDIEKGLGKKRKNIETDEMGDKVGKIHLGKQDLESLQSRKMKGLKVHKEKKTKEAKEAKAAAREAEAMEED</sequence>
<reference evidence="7 8" key="1">
    <citation type="submission" date="2016-06" db="EMBL/GenBank/DDBJ databases">
        <title>Evolution of pathogenesis and genome organization in the Tremellales.</title>
        <authorList>
            <person name="Cuomo C."/>
            <person name="Litvintseva A."/>
            <person name="Heitman J."/>
            <person name="Chen Y."/>
            <person name="Sun S."/>
            <person name="Springer D."/>
            <person name="Dromer F."/>
            <person name="Young S."/>
            <person name="Zeng Q."/>
            <person name="Chapman S."/>
            <person name="Gujja S."/>
            <person name="Saif S."/>
            <person name="Birren B."/>
        </authorList>
    </citation>
    <scope>NUCLEOTIDE SEQUENCE [LARGE SCALE GENOMIC DNA]</scope>
    <source>
        <strain evidence="7 8">CBS 7118</strain>
    </source>
</reference>
<evidence type="ECO:0000313" key="8">
    <source>
        <dbReference type="Proteomes" id="UP000094819"/>
    </source>
</evidence>
<dbReference type="AlphaFoldDB" id="A0A1E3JZF1"/>
<keyword evidence="3 4" id="KW-0539">Nucleus</keyword>
<dbReference type="GO" id="GO:0019843">
    <property type="term" value="F:rRNA binding"/>
    <property type="evidence" value="ECO:0007669"/>
    <property type="project" value="UniProtKB-UniRule"/>
</dbReference>
<evidence type="ECO:0000313" key="7">
    <source>
        <dbReference type="EMBL" id="ODO05282.1"/>
    </source>
</evidence>
<feature type="region of interest" description="Disordered" evidence="5">
    <location>
        <begin position="283"/>
        <end position="325"/>
    </location>
</feature>
<dbReference type="Pfam" id="PF04427">
    <property type="entry name" value="Brix"/>
    <property type="match status" value="1"/>
</dbReference>
<dbReference type="PANTHER" id="PTHR12728:SF0">
    <property type="entry name" value="RIBOSOME PRODUCTION FACTOR 2 HOMOLOG"/>
    <property type="match status" value="1"/>
</dbReference>
<dbReference type="Proteomes" id="UP000094819">
    <property type="component" value="Unassembled WGS sequence"/>
</dbReference>
<dbReference type="PROSITE" id="PS50833">
    <property type="entry name" value="BRIX"/>
    <property type="match status" value="1"/>
</dbReference>
<evidence type="ECO:0000256" key="2">
    <source>
        <dbReference type="ARBA" id="ARBA00010782"/>
    </source>
</evidence>
<accession>A0A1E3JZF1</accession>
<evidence type="ECO:0000259" key="6">
    <source>
        <dbReference type="PROSITE" id="PS50833"/>
    </source>
</evidence>
<evidence type="ECO:0000256" key="3">
    <source>
        <dbReference type="ARBA" id="ARBA00023242"/>
    </source>
</evidence>
<keyword evidence="8" id="KW-1185">Reference proteome</keyword>
<dbReference type="SMART" id="SM00879">
    <property type="entry name" value="Brix"/>
    <property type="match status" value="1"/>
</dbReference>
<dbReference type="RefSeq" id="XP_019033937.1">
    <property type="nucleotide sequence ID" value="XM_019174130.1"/>
</dbReference>
<organism evidence="7 8">
    <name type="scientific">Cryptococcus wingfieldii CBS 7118</name>
    <dbReference type="NCBI Taxonomy" id="1295528"/>
    <lineage>
        <taxon>Eukaryota</taxon>
        <taxon>Fungi</taxon>
        <taxon>Dikarya</taxon>
        <taxon>Basidiomycota</taxon>
        <taxon>Agaricomycotina</taxon>
        <taxon>Tremellomycetes</taxon>
        <taxon>Tremellales</taxon>
        <taxon>Cryptococcaceae</taxon>
        <taxon>Cryptococcus</taxon>
    </lineage>
</organism>
<feature type="compositionally biased region" description="Basic and acidic residues" evidence="5">
    <location>
        <begin position="305"/>
        <end position="325"/>
    </location>
</feature>
<dbReference type="EMBL" id="AWGH01000004">
    <property type="protein sequence ID" value="ODO05282.1"/>
    <property type="molecule type" value="Genomic_DNA"/>
</dbReference>
<comment type="similarity">
    <text evidence="2 4">Belongs to the RPF2 family.</text>
</comment>
<dbReference type="GO" id="GO:0000027">
    <property type="term" value="P:ribosomal large subunit assembly"/>
    <property type="evidence" value="ECO:0007669"/>
    <property type="project" value="InterPro"/>
</dbReference>
<dbReference type="GO" id="GO:0000463">
    <property type="term" value="P:maturation of LSU-rRNA from tricistronic rRNA transcript (SSU-rRNA, 5.8S rRNA, LSU-rRNA)"/>
    <property type="evidence" value="ECO:0007669"/>
    <property type="project" value="TreeGrafter"/>
</dbReference>
<dbReference type="GO" id="GO:0005730">
    <property type="term" value="C:nucleolus"/>
    <property type="evidence" value="ECO:0007669"/>
    <property type="project" value="UniProtKB-SubCell"/>
</dbReference>
<proteinExistence type="inferred from homology"/>
<feature type="compositionally biased region" description="Basic residues" evidence="5">
    <location>
        <begin position="293"/>
        <end position="304"/>
    </location>
</feature>
<evidence type="ECO:0000256" key="5">
    <source>
        <dbReference type="SAM" id="MobiDB-lite"/>
    </source>
</evidence>
<dbReference type="InterPro" id="IPR039770">
    <property type="entry name" value="Rpf2"/>
</dbReference>
<dbReference type="InterPro" id="IPR007109">
    <property type="entry name" value="Brix"/>
</dbReference>
<dbReference type="OrthoDB" id="407658at2759"/>
<evidence type="ECO:0000256" key="1">
    <source>
        <dbReference type="ARBA" id="ARBA00004604"/>
    </source>
</evidence>